<dbReference type="EMBL" id="CM008047">
    <property type="protein sequence ID" value="PVH65394.1"/>
    <property type="molecule type" value="Genomic_DNA"/>
</dbReference>
<dbReference type="SUPFAM" id="SSF54001">
    <property type="entry name" value="Cysteine proteinases"/>
    <property type="match status" value="1"/>
</dbReference>
<organism evidence="6">
    <name type="scientific">Panicum hallii</name>
    <dbReference type="NCBI Taxonomy" id="206008"/>
    <lineage>
        <taxon>Eukaryota</taxon>
        <taxon>Viridiplantae</taxon>
        <taxon>Streptophyta</taxon>
        <taxon>Embryophyta</taxon>
        <taxon>Tracheophyta</taxon>
        <taxon>Spermatophyta</taxon>
        <taxon>Magnoliopsida</taxon>
        <taxon>Liliopsida</taxon>
        <taxon>Poales</taxon>
        <taxon>Poaceae</taxon>
        <taxon>PACMAD clade</taxon>
        <taxon>Panicoideae</taxon>
        <taxon>Panicodae</taxon>
        <taxon>Paniceae</taxon>
        <taxon>Panicinae</taxon>
        <taxon>Panicum</taxon>
        <taxon>Panicum sect. Panicum</taxon>
    </lineage>
</organism>
<dbReference type="Gramene" id="PVH65394">
    <property type="protein sequence ID" value="PVH65394"/>
    <property type="gene ID" value="PAHAL_2G482400"/>
</dbReference>
<name>A0A2T8KT98_9POAL</name>
<evidence type="ECO:0000256" key="4">
    <source>
        <dbReference type="ARBA" id="ARBA00022807"/>
    </source>
</evidence>
<gene>
    <name evidence="6" type="ORF">PAHAL_2G482400</name>
</gene>
<dbReference type="Gene3D" id="3.40.395.10">
    <property type="entry name" value="Adenoviral Proteinase, Chain A"/>
    <property type="match status" value="1"/>
</dbReference>
<comment type="similarity">
    <text evidence="1">Belongs to the peptidase C48 family.</text>
</comment>
<dbReference type="GO" id="GO:0016929">
    <property type="term" value="F:deSUMOylase activity"/>
    <property type="evidence" value="ECO:0007669"/>
    <property type="project" value="TreeGrafter"/>
</dbReference>
<dbReference type="Proteomes" id="UP000243499">
    <property type="component" value="Chromosome 2"/>
</dbReference>
<evidence type="ECO:0000259" key="5">
    <source>
        <dbReference type="PROSITE" id="PS50600"/>
    </source>
</evidence>
<dbReference type="InterPro" id="IPR038765">
    <property type="entry name" value="Papain-like_cys_pep_sf"/>
</dbReference>
<dbReference type="Pfam" id="PF02902">
    <property type="entry name" value="Peptidase_C48"/>
    <property type="match status" value="1"/>
</dbReference>
<keyword evidence="3" id="KW-0378">Hydrolase</keyword>
<dbReference type="AlphaFoldDB" id="A0A2T8KT98"/>
<evidence type="ECO:0000313" key="6">
    <source>
        <dbReference type="EMBL" id="PVH65394.1"/>
    </source>
</evidence>
<sequence length="574" mass="66036">MFTVCTLYRNQNYTRNYRRFFECLIPSICCPRFQIQNPNSGARIPPPLPPSLLFLLTAVAKHQSFPATAHTPPSIAPCLRGMSSAAALHCRKRRRDDAPGDASSTHRRLLAPSPLPAVRSFGLRIALTSAPHQPCKHCHGESTYSPHLCRCRPRRRLSTSPFPAVRPNSLRVALASYPRRRRRRRNLSIDYAHHPVSTFRRRRSPASRVRRFPGLRPFALRFLIDSGASVPRRRRNPAAVNMGNFFSQLLGKTSSDGGLEVHMERLEGSPEVVDLTLEPDLEPEKVDVVRRTIGDSVPALGSPTPLEKMAPFHNEALEWTKWRDGRLRESAFEDCSKLFTPLTDKDEREVNTLLYGSGDSSEIIVMHGPSNIEITKEKLECLRPHGWLNDEVINLYIDLLKERVEREPKRFLKCHFFNTFFYKKLTCGIAGYDYQSVRRWTTFKKLGYGLVECEKIFIPVHRDVHWCLAIINMKDRTLQYLDSLGGLGHDVLRVLVRYIMDELKDKSNIETDICSWVVKVSDCLPLQHNGWDCGMFMLKYIDFHSRGIEPSFSQEHMIYFRKRTAKEILRLRAD</sequence>
<dbReference type="GO" id="GO:0006508">
    <property type="term" value="P:proteolysis"/>
    <property type="evidence" value="ECO:0007669"/>
    <property type="project" value="UniProtKB-KW"/>
</dbReference>
<keyword evidence="4" id="KW-0788">Thiol protease</keyword>
<dbReference type="PROSITE" id="PS50600">
    <property type="entry name" value="ULP_PROTEASE"/>
    <property type="match status" value="1"/>
</dbReference>
<reference evidence="6" key="1">
    <citation type="submission" date="2018-04" db="EMBL/GenBank/DDBJ databases">
        <title>WGS assembly of Panicum hallii.</title>
        <authorList>
            <person name="Lovell J."/>
            <person name="Jenkins J."/>
            <person name="Lowry D."/>
            <person name="Mamidi S."/>
            <person name="Sreedasyam A."/>
            <person name="Weng X."/>
            <person name="Barry K."/>
            <person name="Bonette J."/>
            <person name="Campitelli B."/>
            <person name="Daum C."/>
            <person name="Gordon S."/>
            <person name="Gould B."/>
            <person name="Lipzen A."/>
            <person name="Macqueen A."/>
            <person name="Palacio-Mejia J."/>
            <person name="Plott C."/>
            <person name="Shakirov E."/>
            <person name="Shu S."/>
            <person name="Yoshinaga Y."/>
            <person name="Zane M."/>
            <person name="Rokhsar D."/>
            <person name="Grimwood J."/>
            <person name="Schmutz J."/>
            <person name="Juenger T."/>
        </authorList>
    </citation>
    <scope>NUCLEOTIDE SEQUENCE [LARGE SCALE GENOMIC DNA]</scope>
    <source>
        <strain evidence="6">FIL2</strain>
    </source>
</reference>
<evidence type="ECO:0000256" key="2">
    <source>
        <dbReference type="ARBA" id="ARBA00022670"/>
    </source>
</evidence>
<protein>
    <recommendedName>
        <fullName evidence="5">Ubiquitin-like protease family profile domain-containing protein</fullName>
    </recommendedName>
</protein>
<accession>A0A2T8KT98</accession>
<dbReference type="PANTHER" id="PTHR12606">
    <property type="entry name" value="SENTRIN/SUMO-SPECIFIC PROTEASE"/>
    <property type="match status" value="1"/>
</dbReference>
<feature type="domain" description="Ubiquitin-like protease family profile" evidence="5">
    <location>
        <begin position="372"/>
        <end position="544"/>
    </location>
</feature>
<evidence type="ECO:0000256" key="3">
    <source>
        <dbReference type="ARBA" id="ARBA00022801"/>
    </source>
</evidence>
<evidence type="ECO:0000256" key="1">
    <source>
        <dbReference type="ARBA" id="ARBA00005234"/>
    </source>
</evidence>
<keyword evidence="2" id="KW-0645">Protease</keyword>
<dbReference type="GO" id="GO:0016926">
    <property type="term" value="P:protein desumoylation"/>
    <property type="evidence" value="ECO:0007669"/>
    <property type="project" value="TreeGrafter"/>
</dbReference>
<dbReference type="PANTHER" id="PTHR12606:SF103">
    <property type="entry name" value="OS04G0639700 PROTEIN"/>
    <property type="match status" value="1"/>
</dbReference>
<proteinExistence type="inferred from homology"/>
<dbReference type="InterPro" id="IPR003653">
    <property type="entry name" value="Peptidase_C48_C"/>
</dbReference>
<dbReference type="GO" id="GO:0005634">
    <property type="term" value="C:nucleus"/>
    <property type="evidence" value="ECO:0007669"/>
    <property type="project" value="TreeGrafter"/>
</dbReference>